<evidence type="ECO:0000313" key="3">
    <source>
        <dbReference type="Proteomes" id="UP001304671"/>
    </source>
</evidence>
<dbReference type="Proteomes" id="UP001304671">
    <property type="component" value="Unassembled WGS sequence"/>
</dbReference>
<dbReference type="InterPro" id="IPR012296">
    <property type="entry name" value="Nuclease_put_TT1808"/>
</dbReference>
<comment type="caution">
    <text evidence="2">The sequence shown here is derived from an EMBL/GenBank/DDBJ whole genome shotgun (WGS) entry which is preliminary data.</text>
</comment>
<protein>
    <submittedName>
        <fullName evidence="2">Uma2 family endonuclease</fullName>
    </submittedName>
</protein>
<feature type="domain" description="Putative restriction endonuclease" evidence="1">
    <location>
        <begin position="14"/>
        <end position="176"/>
    </location>
</feature>
<gene>
    <name evidence="2" type="ORF">VB264_07855</name>
</gene>
<dbReference type="RefSeq" id="WP_323248238.1">
    <property type="nucleotide sequence ID" value="NZ_JAYFUL010000009.1"/>
</dbReference>
<dbReference type="Gene3D" id="3.90.1570.10">
    <property type="entry name" value="tt1808, chain A"/>
    <property type="match status" value="1"/>
</dbReference>
<keyword evidence="2" id="KW-0255">Endonuclease</keyword>
<dbReference type="PANTHER" id="PTHR36558">
    <property type="entry name" value="GLR1098 PROTEIN"/>
    <property type="match status" value="1"/>
</dbReference>
<evidence type="ECO:0000313" key="2">
    <source>
        <dbReference type="EMBL" id="MEA5257694.1"/>
    </source>
</evidence>
<proteinExistence type="predicted"/>
<dbReference type="Pfam" id="PF05685">
    <property type="entry name" value="Uma2"/>
    <property type="match status" value="1"/>
</dbReference>
<dbReference type="InterPro" id="IPR011335">
    <property type="entry name" value="Restrct_endonuc-II-like"/>
</dbReference>
<dbReference type="CDD" id="cd06260">
    <property type="entry name" value="DUF820-like"/>
    <property type="match status" value="1"/>
</dbReference>
<accession>A0ABU5QLT0</accession>
<sequence length="200" mass="23417">MSDLIEVSARIYSVEEYFEIENHSEIRHEYEDGILIPMPGETLDANEIAQNFVVALQKTLRKKGFRMFGHDVRTIVRERRIYRYPDVVVSASDTIKDIRHVTEPVLIVEVLSESTEEVDRNKKFRQYTALPSLQYYLMVHQNTALVECYQRKENSQTFEFNFFDKLTDVIQLPALETSITLDDIYEGIQFVIEEENAPQA</sequence>
<dbReference type="GO" id="GO:0004519">
    <property type="term" value="F:endonuclease activity"/>
    <property type="evidence" value="ECO:0007669"/>
    <property type="project" value="UniProtKB-KW"/>
</dbReference>
<keyword evidence="3" id="KW-1185">Reference proteome</keyword>
<dbReference type="SUPFAM" id="SSF52980">
    <property type="entry name" value="Restriction endonuclease-like"/>
    <property type="match status" value="1"/>
</dbReference>
<dbReference type="InterPro" id="IPR008538">
    <property type="entry name" value="Uma2"/>
</dbReference>
<organism evidence="2 3">
    <name type="scientific">Arcicella aquatica</name>
    <dbReference type="NCBI Taxonomy" id="217141"/>
    <lineage>
        <taxon>Bacteria</taxon>
        <taxon>Pseudomonadati</taxon>
        <taxon>Bacteroidota</taxon>
        <taxon>Cytophagia</taxon>
        <taxon>Cytophagales</taxon>
        <taxon>Flectobacillaceae</taxon>
        <taxon>Arcicella</taxon>
    </lineage>
</organism>
<reference evidence="2 3" key="1">
    <citation type="submission" date="2023-12" db="EMBL/GenBank/DDBJ databases">
        <title>Novel species of the genus Arcicella isolated from rivers.</title>
        <authorList>
            <person name="Lu H."/>
        </authorList>
    </citation>
    <scope>NUCLEOTIDE SEQUENCE [LARGE SCALE GENOMIC DNA]</scope>
    <source>
        <strain evidence="2 3">LMG 21963</strain>
    </source>
</reference>
<dbReference type="EMBL" id="JAYFUL010000009">
    <property type="protein sequence ID" value="MEA5257694.1"/>
    <property type="molecule type" value="Genomic_DNA"/>
</dbReference>
<keyword evidence="2" id="KW-0378">Hydrolase</keyword>
<evidence type="ECO:0000259" key="1">
    <source>
        <dbReference type="Pfam" id="PF05685"/>
    </source>
</evidence>
<keyword evidence="2" id="KW-0540">Nuclease</keyword>
<name>A0ABU5QLT0_9BACT</name>
<dbReference type="PANTHER" id="PTHR36558:SF1">
    <property type="entry name" value="RESTRICTION ENDONUCLEASE DOMAIN-CONTAINING PROTEIN-RELATED"/>
    <property type="match status" value="1"/>
</dbReference>